<protein>
    <submittedName>
        <fullName evidence="2">Uncharacterized protein</fullName>
    </submittedName>
</protein>
<reference evidence="2" key="1">
    <citation type="submission" date="2015-09" db="EMBL/GenBank/DDBJ databases">
        <title>De novo assembly of Pectinophora gossypiella (Pink Bollworm) gut transcriptome.</title>
        <authorList>
            <person name="Tassone E.E."/>
        </authorList>
    </citation>
    <scope>NUCLEOTIDE SEQUENCE</scope>
</reference>
<evidence type="ECO:0000313" key="2">
    <source>
        <dbReference type="EMBL" id="JAT88182.1"/>
    </source>
</evidence>
<name>A0A1E1WMG2_PECGO</name>
<keyword evidence="1" id="KW-1133">Transmembrane helix</keyword>
<feature type="transmembrane region" description="Helical" evidence="1">
    <location>
        <begin position="58"/>
        <end position="80"/>
    </location>
</feature>
<organism evidence="2">
    <name type="scientific">Pectinophora gossypiella</name>
    <name type="common">Cotton pink bollworm</name>
    <name type="synonym">Depressaria gossypiella</name>
    <dbReference type="NCBI Taxonomy" id="13191"/>
    <lineage>
        <taxon>Eukaryota</taxon>
        <taxon>Metazoa</taxon>
        <taxon>Ecdysozoa</taxon>
        <taxon>Arthropoda</taxon>
        <taxon>Hexapoda</taxon>
        <taxon>Insecta</taxon>
        <taxon>Pterygota</taxon>
        <taxon>Neoptera</taxon>
        <taxon>Endopterygota</taxon>
        <taxon>Lepidoptera</taxon>
        <taxon>Glossata</taxon>
        <taxon>Ditrysia</taxon>
        <taxon>Gelechioidea</taxon>
        <taxon>Gelechiidae</taxon>
        <taxon>Apatetrinae</taxon>
        <taxon>Pectinophora</taxon>
    </lineage>
</organism>
<feature type="non-terminal residue" evidence="2">
    <location>
        <position position="114"/>
    </location>
</feature>
<dbReference type="EMBL" id="GDQN01002872">
    <property type="protein sequence ID" value="JAT88182.1"/>
    <property type="molecule type" value="Transcribed_RNA"/>
</dbReference>
<accession>A0A1E1WMG2</accession>
<evidence type="ECO:0000256" key="1">
    <source>
        <dbReference type="SAM" id="Phobius"/>
    </source>
</evidence>
<sequence>DEAPNEEYPVVEYDSPALSLLDLVWDYVPSPITAVKLIVGKVAKLIWKIIKFTLPIDLVLLGVALVIGFCAFTPYCTLIIEEPIASKLRAIGAKLPYLDEVEGYFNNAVENVQS</sequence>
<dbReference type="AlphaFoldDB" id="A0A1E1WMG2"/>
<gene>
    <name evidence="2" type="ORF">g.2554</name>
</gene>
<keyword evidence="1" id="KW-0472">Membrane</keyword>
<proteinExistence type="predicted"/>
<keyword evidence="1" id="KW-0812">Transmembrane</keyword>
<feature type="non-terminal residue" evidence="2">
    <location>
        <position position="1"/>
    </location>
</feature>